<feature type="domain" description="TerB N-terminal" evidence="2">
    <location>
        <begin position="163"/>
        <end position="368"/>
    </location>
</feature>
<dbReference type="InterPro" id="IPR028932">
    <property type="entry name" value="TerB-C"/>
</dbReference>
<feature type="domain" description="TerB-C" evidence="3">
    <location>
        <begin position="712"/>
        <end position="831"/>
    </location>
</feature>
<dbReference type="Gene3D" id="1.10.3680.10">
    <property type="entry name" value="TerB-like"/>
    <property type="match status" value="1"/>
</dbReference>
<dbReference type="InterPro" id="IPR007791">
    <property type="entry name" value="DjlA_N"/>
</dbReference>
<dbReference type="InterPro" id="IPR025266">
    <property type="entry name" value="TerB_N"/>
</dbReference>
<proteinExistence type="predicted"/>
<protein>
    <submittedName>
        <fullName evidence="4">Uncharacterized protein</fullName>
    </submittedName>
</protein>
<dbReference type="OrthoDB" id="227636at2"/>
<reference evidence="4" key="1">
    <citation type="submission" date="2018-11" db="EMBL/GenBank/DDBJ databases">
        <authorList>
            <consortium name="Genoscope - CEA"/>
            <person name="William W."/>
        </authorList>
    </citation>
    <scope>NUCLEOTIDE SEQUENCE [LARGE SCALE GENOMIC DNA]</scope>
    <source>
        <strain evidence="4">T9AD</strain>
    </source>
</reference>
<dbReference type="EMBL" id="LR130779">
    <property type="protein sequence ID" value="VDN61989.1"/>
    <property type="molecule type" value="Genomic_DNA"/>
</dbReference>
<dbReference type="InterPro" id="IPR029024">
    <property type="entry name" value="TerB-like"/>
</dbReference>
<accession>A0A653B019</accession>
<sequence>MARKRRGGVKPKASGGLIIGAILLGLLASIPKQAWMVMIGVAIIGFGVWLIVRFADKPSVPSPTKPRHAVKSVKAARSDSIGDLPSRGLTFSLDEVEVVPSEPSSSTRTMGVASYQAPVPLPDKADSSGLFTVMLEVTQQPSHRIPTAPADLAATHARWVSQGEFIEVAGEKISGGMVYVGEDRNSRYGSSEPSLINPKLKVARSVVDIAERLTSYWPSYDSISPEARRAYLQWLSSGRKAPNANIGYVFLFFYGLERRAFVDAKKDQTAVAEIPSIIAEVERLLSIYGGNHSFNNYASRFVDFLRQGTVPARRYLATPPAPLPYGYEMPIELRIGLGQLAVDKQPLPANWALAWVLSDHSIGKRTPVTRCEDAFARLFHMRYEERYGAGIVLPQNKTRLKFQYNTASAGLPSQDLGGLSGLPDVTATSVARKKLQQLVDECTVQLEPYSRYLGRNPGATDALEGLLQLPISLWPASARLELDELKQRIGDGMVVMSFSELAGRLKSAGALSRDKVLTLARALESLHIGMEPDVLAGSRTPKSEDHVALFATTVEDGDLRSSPAYSAASVTLDLACAVAAADGDTSPKEIMLLSQHVDSWSHLSGAHRKRLKAHLRLQLSQPPTLQSLKKKLEPLAESAKKAVASFLAHLAQVDGEVSPAEVKLLERVYKVLQLDPQSLYSDLHIAANGSPVGSSQVVPAISIATKSSGPGGFTLDHERIAQLQRETEQVSALLAQVFVDESVEPDTSLEEAGEDSSGVCGLDADLSAFLRVLVSRNEWTRDELEAVASDMDLMLDGALEHINDMAFEHFDMPVTEGEDPFEINPDIMEKLPL</sequence>
<dbReference type="AlphaFoldDB" id="A0A653B019"/>
<dbReference type="Pfam" id="PF15615">
    <property type="entry name" value="TerB_C"/>
    <property type="match status" value="1"/>
</dbReference>
<dbReference type="Pfam" id="PF05099">
    <property type="entry name" value="TerB"/>
    <property type="match status" value="1"/>
</dbReference>
<dbReference type="Pfam" id="PF13208">
    <property type="entry name" value="TerB_N"/>
    <property type="match status" value="1"/>
</dbReference>
<dbReference type="CDD" id="cd07176">
    <property type="entry name" value="terB"/>
    <property type="match status" value="1"/>
</dbReference>
<dbReference type="SUPFAM" id="SSF158682">
    <property type="entry name" value="TerB-like"/>
    <property type="match status" value="1"/>
</dbReference>
<evidence type="ECO:0000259" key="2">
    <source>
        <dbReference type="Pfam" id="PF13208"/>
    </source>
</evidence>
<gene>
    <name evidence="4" type="ORF">POT9AD_0998</name>
</gene>
<evidence type="ECO:0000313" key="4">
    <source>
        <dbReference type="EMBL" id="VDN61989.1"/>
    </source>
</evidence>
<evidence type="ECO:0000259" key="1">
    <source>
        <dbReference type="Pfam" id="PF05099"/>
    </source>
</evidence>
<evidence type="ECO:0000259" key="3">
    <source>
        <dbReference type="Pfam" id="PF15615"/>
    </source>
</evidence>
<name>A0A653B019_ECTOL</name>
<organism evidence="4">
    <name type="scientific">Ectopseudomonas oleovorans</name>
    <name type="common">Pseudomonas oleovorans</name>
    <dbReference type="NCBI Taxonomy" id="301"/>
    <lineage>
        <taxon>Bacteria</taxon>
        <taxon>Pseudomonadati</taxon>
        <taxon>Pseudomonadota</taxon>
        <taxon>Gammaproteobacteria</taxon>
        <taxon>Pseudomonadales</taxon>
        <taxon>Pseudomonadaceae</taxon>
        <taxon>Ectopseudomonas</taxon>
    </lineage>
</organism>
<feature type="domain" description="Co-chaperone DjlA N-terminal" evidence="1">
    <location>
        <begin position="574"/>
        <end position="678"/>
    </location>
</feature>